<dbReference type="RefSeq" id="WP_188484148.1">
    <property type="nucleotide sequence ID" value="NZ_BMFC01000020.1"/>
</dbReference>
<feature type="transmembrane region" description="Helical" evidence="2">
    <location>
        <begin position="151"/>
        <end position="170"/>
    </location>
</feature>
<keyword evidence="4" id="KW-1185">Reference proteome</keyword>
<keyword evidence="2" id="KW-0472">Membrane</keyword>
<feature type="transmembrane region" description="Helical" evidence="2">
    <location>
        <begin position="129"/>
        <end position="145"/>
    </location>
</feature>
<keyword evidence="2" id="KW-0812">Transmembrane</keyword>
<keyword evidence="2" id="KW-1133">Transmembrane helix</keyword>
<evidence type="ECO:0008006" key="5">
    <source>
        <dbReference type="Google" id="ProtNLM"/>
    </source>
</evidence>
<proteinExistence type="predicted"/>
<sequence>MFGFGKKDEQGKQVRIEHRRKHTRASRTGGIAVRGEQSVGPVNVTANSSKGVRASSRIANGTRIALQNGRFQLIGRWRAGSLGFNLSKTGVSSSIKNGAGTFNFVKPQYSSFKLAGVQLRGKKAANLQIAYMLVTGALLLSVLTLRLALTVAWMLVLLGLFFWDVATGFIRGVREGEDTDNPAFDAVARNDSAE</sequence>
<comment type="caution">
    <text evidence="3">The sequence shown here is derived from an EMBL/GenBank/DDBJ whole genome shotgun (WGS) entry which is preliminary data.</text>
</comment>
<evidence type="ECO:0000256" key="2">
    <source>
        <dbReference type="SAM" id="Phobius"/>
    </source>
</evidence>
<evidence type="ECO:0000256" key="1">
    <source>
        <dbReference type="SAM" id="MobiDB-lite"/>
    </source>
</evidence>
<accession>A0ABQ1L9S3</accession>
<dbReference type="EMBL" id="BMFC01000020">
    <property type="protein sequence ID" value="GGC21647.1"/>
    <property type="molecule type" value="Genomic_DNA"/>
</dbReference>
<reference evidence="4" key="1">
    <citation type="journal article" date="2019" name="Int. J. Syst. Evol. Microbiol.">
        <title>The Global Catalogue of Microorganisms (GCM) 10K type strain sequencing project: providing services to taxonomists for standard genome sequencing and annotation.</title>
        <authorList>
            <consortium name="The Broad Institute Genomics Platform"/>
            <consortium name="The Broad Institute Genome Sequencing Center for Infectious Disease"/>
            <person name="Wu L."/>
            <person name="Ma J."/>
        </authorList>
    </citation>
    <scope>NUCLEOTIDE SEQUENCE [LARGE SCALE GENOMIC DNA]</scope>
    <source>
        <strain evidence="4">CGMCC 1.12478</strain>
    </source>
</reference>
<protein>
    <recommendedName>
        <fullName evidence="5">DUF4236 domain-containing protein</fullName>
    </recommendedName>
</protein>
<gene>
    <name evidence="3" type="ORF">GCM10011363_42880</name>
</gene>
<name>A0ABQ1L9S3_9RHOB</name>
<feature type="region of interest" description="Disordered" evidence="1">
    <location>
        <begin position="1"/>
        <end position="27"/>
    </location>
</feature>
<feature type="compositionally biased region" description="Basic and acidic residues" evidence="1">
    <location>
        <begin position="1"/>
        <end position="16"/>
    </location>
</feature>
<organism evidence="3 4">
    <name type="scientific">Marivita lacus</name>
    <dbReference type="NCBI Taxonomy" id="1323742"/>
    <lineage>
        <taxon>Bacteria</taxon>
        <taxon>Pseudomonadati</taxon>
        <taxon>Pseudomonadota</taxon>
        <taxon>Alphaproteobacteria</taxon>
        <taxon>Rhodobacterales</taxon>
        <taxon>Roseobacteraceae</taxon>
        <taxon>Marivita</taxon>
    </lineage>
</organism>
<evidence type="ECO:0000313" key="3">
    <source>
        <dbReference type="EMBL" id="GGC21647.1"/>
    </source>
</evidence>
<evidence type="ECO:0000313" key="4">
    <source>
        <dbReference type="Proteomes" id="UP000645462"/>
    </source>
</evidence>
<dbReference type="Proteomes" id="UP000645462">
    <property type="component" value="Unassembled WGS sequence"/>
</dbReference>